<name>A0ABU1WV87_SPHXE</name>
<dbReference type="PANTHER" id="PTHR30383:SF5">
    <property type="entry name" value="SGNH HYDROLASE-TYPE ESTERASE DOMAIN-CONTAINING PROTEIN"/>
    <property type="match status" value="1"/>
</dbReference>
<proteinExistence type="predicted"/>
<keyword evidence="1" id="KW-0732">Signal</keyword>
<dbReference type="InterPro" id="IPR013830">
    <property type="entry name" value="SGNH_hydro"/>
</dbReference>
<dbReference type="Gene3D" id="3.40.50.1110">
    <property type="entry name" value="SGNH hydrolase"/>
    <property type="match status" value="1"/>
</dbReference>
<evidence type="ECO:0000256" key="1">
    <source>
        <dbReference type="SAM" id="SignalP"/>
    </source>
</evidence>
<accession>A0ABU1WV87</accession>
<dbReference type="Proteomes" id="UP001267638">
    <property type="component" value="Unassembled WGS sequence"/>
</dbReference>
<feature type="signal peptide" evidence="1">
    <location>
        <begin position="1"/>
        <end position="30"/>
    </location>
</feature>
<protein>
    <submittedName>
        <fullName evidence="3">Lysophospholipase L1-like esterase</fullName>
    </submittedName>
</protein>
<reference evidence="3 4" key="1">
    <citation type="submission" date="2023-07" db="EMBL/GenBank/DDBJ databases">
        <title>Sorghum-associated microbial communities from plants grown in Nebraska, USA.</title>
        <authorList>
            <person name="Schachtman D."/>
        </authorList>
    </citation>
    <scope>NUCLEOTIDE SEQUENCE [LARGE SCALE GENOMIC DNA]</scope>
    <source>
        <strain evidence="3 4">4256</strain>
    </source>
</reference>
<dbReference type="RefSeq" id="WP_310220909.1">
    <property type="nucleotide sequence ID" value="NZ_JAVDWV010000001.1"/>
</dbReference>
<dbReference type="EMBL" id="JAVDWV010000001">
    <property type="protein sequence ID" value="MDR7153214.1"/>
    <property type="molecule type" value="Genomic_DNA"/>
</dbReference>
<dbReference type="PANTHER" id="PTHR30383">
    <property type="entry name" value="THIOESTERASE 1/PROTEASE 1/LYSOPHOSPHOLIPASE L1"/>
    <property type="match status" value="1"/>
</dbReference>
<feature type="chain" id="PRO_5045763618" evidence="1">
    <location>
        <begin position="31"/>
        <end position="259"/>
    </location>
</feature>
<organism evidence="3 4">
    <name type="scientific">Sphingobium xenophagum</name>
    <dbReference type="NCBI Taxonomy" id="121428"/>
    <lineage>
        <taxon>Bacteria</taxon>
        <taxon>Pseudomonadati</taxon>
        <taxon>Pseudomonadota</taxon>
        <taxon>Alphaproteobacteria</taxon>
        <taxon>Sphingomonadales</taxon>
        <taxon>Sphingomonadaceae</taxon>
        <taxon>Sphingobium</taxon>
    </lineage>
</organism>
<evidence type="ECO:0000313" key="3">
    <source>
        <dbReference type="EMBL" id="MDR7153214.1"/>
    </source>
</evidence>
<dbReference type="Pfam" id="PF13472">
    <property type="entry name" value="Lipase_GDSL_2"/>
    <property type="match status" value="1"/>
</dbReference>
<dbReference type="SUPFAM" id="SSF52266">
    <property type="entry name" value="SGNH hydrolase"/>
    <property type="match status" value="1"/>
</dbReference>
<evidence type="ECO:0000259" key="2">
    <source>
        <dbReference type="Pfam" id="PF13472"/>
    </source>
</evidence>
<gene>
    <name evidence="3" type="ORF">J2W40_000008</name>
</gene>
<dbReference type="InterPro" id="IPR036514">
    <property type="entry name" value="SGNH_hydro_sf"/>
</dbReference>
<keyword evidence="4" id="KW-1185">Reference proteome</keyword>
<feature type="domain" description="SGNH hydrolase-type esterase" evidence="2">
    <location>
        <begin position="98"/>
        <end position="236"/>
    </location>
</feature>
<evidence type="ECO:0000313" key="4">
    <source>
        <dbReference type="Proteomes" id="UP001267638"/>
    </source>
</evidence>
<dbReference type="InterPro" id="IPR051532">
    <property type="entry name" value="Ester_Hydrolysis_Enzymes"/>
</dbReference>
<comment type="caution">
    <text evidence="3">The sequence shown here is derived from an EMBL/GenBank/DDBJ whole genome shotgun (WGS) entry which is preliminary data.</text>
</comment>
<sequence length="259" mass="27664">MRTVNIACARSTAIKGVAALLLALALPGIAQGQAGGGQTQSAQAQDRPLNADPAFPFAREIEAFAKANAASPPVEGATLFLGSSSIRLWDIAGSFTDIPTVNRGFGGASTPDVLRYYRRLLPPTAPRTIIVYVGENDLAAGASPDKVAADILTLLKRLRSDYPRAPIAFLSLKPSPIRWTMWPKMAAINQAVAARAPTVRFTYLDVGSLLLARDGLPDASLFRADGLHMKPEGYQRWTRLVDNWLDRVAPATAAAEKAS</sequence>